<gene>
    <name evidence="1" type="ORF">METZ01_LOCUS114407</name>
</gene>
<proteinExistence type="predicted"/>
<organism evidence="1">
    <name type="scientific">marine metagenome</name>
    <dbReference type="NCBI Taxonomy" id="408172"/>
    <lineage>
        <taxon>unclassified sequences</taxon>
        <taxon>metagenomes</taxon>
        <taxon>ecological metagenomes</taxon>
    </lineage>
</organism>
<dbReference type="AlphaFoldDB" id="A0A381XBG2"/>
<protein>
    <submittedName>
        <fullName evidence="1">Uncharacterized protein</fullName>
    </submittedName>
</protein>
<accession>A0A381XBG2</accession>
<sequence>MGFTTRKPVRRSVISLERAWRGTEENLSDFGGTISCRSCDDTPRETLFDWEAMDFGDEERLEETGE</sequence>
<name>A0A381XBG2_9ZZZZ</name>
<reference evidence="1" key="1">
    <citation type="submission" date="2018-05" db="EMBL/GenBank/DDBJ databases">
        <authorList>
            <person name="Lanie J.A."/>
            <person name="Ng W.-L."/>
            <person name="Kazmierczak K.M."/>
            <person name="Andrzejewski T.M."/>
            <person name="Davidsen T.M."/>
            <person name="Wayne K.J."/>
            <person name="Tettelin H."/>
            <person name="Glass J.I."/>
            <person name="Rusch D."/>
            <person name="Podicherti R."/>
            <person name="Tsui H.-C.T."/>
            <person name="Winkler M.E."/>
        </authorList>
    </citation>
    <scope>NUCLEOTIDE SEQUENCE</scope>
</reference>
<evidence type="ECO:0000313" key="1">
    <source>
        <dbReference type="EMBL" id="SVA61553.1"/>
    </source>
</evidence>
<dbReference type="EMBL" id="UINC01014434">
    <property type="protein sequence ID" value="SVA61553.1"/>
    <property type="molecule type" value="Genomic_DNA"/>
</dbReference>